<dbReference type="AlphaFoldDB" id="A0A834IKR8"/>
<gene>
    <name evidence="2" type="ORF">GWI33_011270</name>
</gene>
<accession>A0A834IKR8</accession>
<proteinExistence type="predicted"/>
<feature type="compositionally biased region" description="Polar residues" evidence="1">
    <location>
        <begin position="7"/>
        <end position="20"/>
    </location>
</feature>
<evidence type="ECO:0000256" key="1">
    <source>
        <dbReference type="SAM" id="MobiDB-lite"/>
    </source>
</evidence>
<evidence type="ECO:0000313" key="3">
    <source>
        <dbReference type="Proteomes" id="UP000625711"/>
    </source>
</evidence>
<feature type="region of interest" description="Disordered" evidence="1">
    <location>
        <begin position="1"/>
        <end position="20"/>
    </location>
</feature>
<evidence type="ECO:0000313" key="2">
    <source>
        <dbReference type="EMBL" id="KAF7275787.1"/>
    </source>
</evidence>
<dbReference type="Proteomes" id="UP000625711">
    <property type="component" value="Unassembled WGS sequence"/>
</dbReference>
<organism evidence="2 3">
    <name type="scientific">Rhynchophorus ferrugineus</name>
    <name type="common">Red palm weevil</name>
    <name type="synonym">Curculio ferrugineus</name>
    <dbReference type="NCBI Taxonomy" id="354439"/>
    <lineage>
        <taxon>Eukaryota</taxon>
        <taxon>Metazoa</taxon>
        <taxon>Ecdysozoa</taxon>
        <taxon>Arthropoda</taxon>
        <taxon>Hexapoda</taxon>
        <taxon>Insecta</taxon>
        <taxon>Pterygota</taxon>
        <taxon>Neoptera</taxon>
        <taxon>Endopterygota</taxon>
        <taxon>Coleoptera</taxon>
        <taxon>Polyphaga</taxon>
        <taxon>Cucujiformia</taxon>
        <taxon>Curculionidae</taxon>
        <taxon>Dryophthorinae</taxon>
        <taxon>Rhynchophorus</taxon>
    </lineage>
</organism>
<name>A0A834IKR8_RHYFE</name>
<feature type="non-terminal residue" evidence="2">
    <location>
        <position position="104"/>
    </location>
</feature>
<protein>
    <submittedName>
        <fullName evidence="2">Uncharacterized protein</fullName>
    </submittedName>
</protein>
<comment type="caution">
    <text evidence="2">The sequence shown here is derived from an EMBL/GenBank/DDBJ whole genome shotgun (WGS) entry which is preliminary data.</text>
</comment>
<reference evidence="2" key="1">
    <citation type="submission" date="2020-08" db="EMBL/GenBank/DDBJ databases">
        <title>Genome sequencing and assembly of the red palm weevil Rhynchophorus ferrugineus.</title>
        <authorList>
            <person name="Dias G.B."/>
            <person name="Bergman C.M."/>
            <person name="Manee M."/>
        </authorList>
    </citation>
    <scope>NUCLEOTIDE SEQUENCE</scope>
    <source>
        <strain evidence="2">AA-2017</strain>
        <tissue evidence="2">Whole larva</tissue>
    </source>
</reference>
<keyword evidence="3" id="KW-1185">Reference proteome</keyword>
<dbReference type="EMBL" id="JAACXV010009112">
    <property type="protein sequence ID" value="KAF7275787.1"/>
    <property type="molecule type" value="Genomic_DNA"/>
</dbReference>
<sequence length="104" mass="12055">MSENEQENTNNVDEIANSPSTNYENESLMIALQQTQHIFNRFLEEIDNNNLSLSVRNENNSLEAVQEIDEESQLRDPVFYLETQPTLATENKRSNLLQLPPEQM</sequence>